<reference evidence="2 3" key="1">
    <citation type="submission" date="2020-01" db="EMBL/GenBank/DDBJ databases">
        <authorList>
            <consortium name="DOE Joint Genome Institute"/>
            <person name="Haridas S."/>
            <person name="Albert R."/>
            <person name="Binder M."/>
            <person name="Bloem J."/>
            <person name="Labutti K."/>
            <person name="Salamov A."/>
            <person name="Andreopoulos B."/>
            <person name="Baker S.E."/>
            <person name="Barry K."/>
            <person name="Bills G."/>
            <person name="Bluhm B.H."/>
            <person name="Cannon C."/>
            <person name="Castanera R."/>
            <person name="Culley D.E."/>
            <person name="Daum C."/>
            <person name="Ezra D."/>
            <person name="Gonzalez J.B."/>
            <person name="Henrissat B."/>
            <person name="Kuo A."/>
            <person name="Liang C."/>
            <person name="Lipzen A."/>
            <person name="Lutzoni F."/>
            <person name="Magnuson J."/>
            <person name="Mondo S."/>
            <person name="Nolan M."/>
            <person name="Ohm R."/>
            <person name="Pangilinan J."/>
            <person name="Park H.-J.H."/>
            <person name="Ramirez L."/>
            <person name="Alfaro M."/>
            <person name="Sun H."/>
            <person name="Tritt A."/>
            <person name="Yoshinaga Y."/>
            <person name="Zwiers L.-H.L."/>
            <person name="Turgeon B.G."/>
            <person name="Goodwin S.B."/>
            <person name="Spatafora J.W."/>
            <person name="Crous P.W."/>
            <person name="Grigoriev I.V."/>
        </authorList>
    </citation>
    <scope>NUCLEOTIDE SEQUENCE [LARGE SCALE GENOMIC DNA]</scope>
    <source>
        <strain evidence="2 3">CBS 611.86</strain>
    </source>
</reference>
<name>A0A7C8MEL4_9PLEO</name>
<feature type="signal peptide" evidence="1">
    <location>
        <begin position="1"/>
        <end position="19"/>
    </location>
</feature>
<proteinExistence type="predicted"/>
<dbReference type="Gene3D" id="3.50.50.60">
    <property type="entry name" value="FAD/NAD(P)-binding domain"/>
    <property type="match status" value="1"/>
</dbReference>
<gene>
    <name evidence="2" type="ORF">BDV95DRAFT_507736</name>
</gene>
<evidence type="ECO:0000313" key="3">
    <source>
        <dbReference type="Proteomes" id="UP000481861"/>
    </source>
</evidence>
<evidence type="ECO:0008006" key="4">
    <source>
        <dbReference type="Google" id="ProtNLM"/>
    </source>
</evidence>
<evidence type="ECO:0000256" key="1">
    <source>
        <dbReference type="SAM" id="SignalP"/>
    </source>
</evidence>
<dbReference type="SUPFAM" id="SSF51905">
    <property type="entry name" value="FAD/NAD(P)-binding domain"/>
    <property type="match status" value="1"/>
</dbReference>
<sequence>MFPLVFSITLFSLVYTGGALINEAAFSPDHIISKDVAIIGGGASGTYAAIRLREDLKTSIILIEKEPELGGHVETYFVPETQTTLEYGVQSYIRYGHAVDFFARFNVSIVPFAPRRLTNVNVNAETGALLEGYIPPTNNATTEAFQRWLKIVEKYESILNPGYWEFPAPDDIPSDLLLPFGEFAAAHNIAAAVPRIMTISGIGVGGIKTILTLYVAQAFGAPITRGVIANSLFVPEGSNSLLYQRALTQLGSDVLLSSQVRRAVRDETGIRLVVKSKRGSYLIKAKRLLYSAAPSLHNLANFDVDEKENKVFGTWTRSWSFLGVAHIPCILENYGISYVSLEAVPSDHLAVRNSPFSLGLTSTGPAGLGLFRVLFASNYSLTYDEAKATIQQNVQNLVNSGTLNYTGDCAVEFKTFTDHHSVTSEQTSEQLRAGFIQDLYALQGYRSTWYTGSLWGVRYSSNVWAYTDTVLPRLLADISGG</sequence>
<comment type="caution">
    <text evidence="2">The sequence shown here is derived from an EMBL/GenBank/DDBJ whole genome shotgun (WGS) entry which is preliminary data.</text>
</comment>
<dbReference type="AlphaFoldDB" id="A0A7C8MEL4"/>
<accession>A0A7C8MEL4</accession>
<dbReference type="Gene3D" id="1.10.405.20">
    <property type="match status" value="1"/>
</dbReference>
<evidence type="ECO:0000313" key="2">
    <source>
        <dbReference type="EMBL" id="KAF2865185.1"/>
    </source>
</evidence>
<feature type="chain" id="PRO_5028883778" description="Amine oxidase domain-containing protein" evidence="1">
    <location>
        <begin position="20"/>
        <end position="481"/>
    </location>
</feature>
<keyword evidence="3" id="KW-1185">Reference proteome</keyword>
<protein>
    <recommendedName>
        <fullName evidence="4">Amine oxidase domain-containing protein</fullName>
    </recommendedName>
</protein>
<dbReference type="Proteomes" id="UP000481861">
    <property type="component" value="Unassembled WGS sequence"/>
</dbReference>
<dbReference type="InterPro" id="IPR036188">
    <property type="entry name" value="FAD/NAD-bd_sf"/>
</dbReference>
<organism evidence="2 3">
    <name type="scientific">Massariosphaeria phaeospora</name>
    <dbReference type="NCBI Taxonomy" id="100035"/>
    <lineage>
        <taxon>Eukaryota</taxon>
        <taxon>Fungi</taxon>
        <taxon>Dikarya</taxon>
        <taxon>Ascomycota</taxon>
        <taxon>Pezizomycotina</taxon>
        <taxon>Dothideomycetes</taxon>
        <taxon>Pleosporomycetidae</taxon>
        <taxon>Pleosporales</taxon>
        <taxon>Pleosporales incertae sedis</taxon>
        <taxon>Massariosphaeria</taxon>
    </lineage>
</organism>
<dbReference type="EMBL" id="JAADJZ010000036">
    <property type="protein sequence ID" value="KAF2865185.1"/>
    <property type="molecule type" value="Genomic_DNA"/>
</dbReference>
<dbReference type="Pfam" id="PF13450">
    <property type="entry name" value="NAD_binding_8"/>
    <property type="match status" value="1"/>
</dbReference>
<keyword evidence="1" id="KW-0732">Signal</keyword>
<dbReference type="Gene3D" id="3.30.70.1990">
    <property type="match status" value="1"/>
</dbReference>
<dbReference type="OrthoDB" id="68575at2759"/>